<evidence type="ECO:0000256" key="6">
    <source>
        <dbReference type="ARBA" id="ARBA00022989"/>
    </source>
</evidence>
<evidence type="ECO:0000256" key="7">
    <source>
        <dbReference type="ARBA" id="ARBA00023136"/>
    </source>
</evidence>
<comment type="caution">
    <text evidence="9">The sequence shown here is derived from an EMBL/GenBank/DDBJ whole genome shotgun (WGS) entry which is preliminary data.</text>
</comment>
<evidence type="ECO:0000256" key="5">
    <source>
        <dbReference type="ARBA" id="ARBA00022801"/>
    </source>
</evidence>
<name>A0A3E4PX01_9FIRM</name>
<accession>A0A3E4PX01</accession>
<evidence type="ECO:0000256" key="1">
    <source>
        <dbReference type="ARBA" id="ARBA00022475"/>
    </source>
</evidence>
<dbReference type="Proteomes" id="UP000261324">
    <property type="component" value="Unassembled WGS sequence"/>
</dbReference>
<dbReference type="GO" id="GO:0006508">
    <property type="term" value="P:proteolysis"/>
    <property type="evidence" value="ECO:0007669"/>
    <property type="project" value="UniProtKB-KW"/>
</dbReference>
<keyword evidence="6 8" id="KW-1133">Transmembrane helix</keyword>
<feature type="transmembrane region" description="Helical" evidence="8">
    <location>
        <begin position="79"/>
        <end position="100"/>
    </location>
</feature>
<dbReference type="AlphaFoldDB" id="A0A3E4PX01"/>
<keyword evidence="4 8" id="KW-0812">Transmembrane</keyword>
<feature type="transmembrane region" description="Helical" evidence="8">
    <location>
        <begin position="106"/>
        <end position="124"/>
    </location>
</feature>
<keyword evidence="7 8" id="KW-0472">Membrane</keyword>
<evidence type="ECO:0000256" key="2">
    <source>
        <dbReference type="ARBA" id="ARBA00022654"/>
    </source>
</evidence>
<organism evidence="9 10">
    <name type="scientific">Dorea formicigenerans</name>
    <dbReference type="NCBI Taxonomy" id="39486"/>
    <lineage>
        <taxon>Bacteria</taxon>
        <taxon>Bacillati</taxon>
        <taxon>Bacillota</taxon>
        <taxon>Clostridia</taxon>
        <taxon>Lachnospirales</taxon>
        <taxon>Lachnospiraceae</taxon>
        <taxon>Dorea</taxon>
    </lineage>
</organism>
<evidence type="ECO:0000256" key="4">
    <source>
        <dbReference type="ARBA" id="ARBA00022692"/>
    </source>
</evidence>
<feature type="transmembrane region" description="Helical" evidence="8">
    <location>
        <begin position="41"/>
        <end position="67"/>
    </location>
</feature>
<dbReference type="Pfam" id="PF04647">
    <property type="entry name" value="AgrB"/>
    <property type="match status" value="1"/>
</dbReference>
<keyword evidence="3" id="KW-0645">Protease</keyword>
<dbReference type="GO" id="GO:0009372">
    <property type="term" value="P:quorum sensing"/>
    <property type="evidence" value="ECO:0007669"/>
    <property type="project" value="UniProtKB-KW"/>
</dbReference>
<evidence type="ECO:0000313" key="10">
    <source>
        <dbReference type="Proteomes" id="UP000261324"/>
    </source>
</evidence>
<sequence>MIEKSAKYFTEKLVSKKLVRNEDRDIYQYGIEVLLSTAINIMLLLVIGIITKTVLLSICHFLILATVRTLTGGYHTSTYLKCEIVGCVTYITIVLCLEKVTQIFCVSNWLIVCSLMGIITLINFGVANKRAVIGKELKRLKKKVILREMIWIVIVVLIGDKKVKGGIFLSFFSVFLFMVIGTKKDERRD</sequence>
<keyword evidence="5" id="KW-0378">Hydrolase</keyword>
<feature type="transmembrane region" description="Helical" evidence="8">
    <location>
        <begin position="165"/>
        <end position="182"/>
    </location>
</feature>
<evidence type="ECO:0008006" key="11">
    <source>
        <dbReference type="Google" id="ProtNLM"/>
    </source>
</evidence>
<dbReference type="GO" id="GO:0008233">
    <property type="term" value="F:peptidase activity"/>
    <property type="evidence" value="ECO:0007669"/>
    <property type="project" value="UniProtKB-KW"/>
</dbReference>
<gene>
    <name evidence="9" type="ORF">DXC93_06040</name>
</gene>
<dbReference type="EMBL" id="QSRA01000006">
    <property type="protein sequence ID" value="RGK84602.1"/>
    <property type="molecule type" value="Genomic_DNA"/>
</dbReference>
<protein>
    <recommendedName>
        <fullName evidence="11">Accessory gene regulator protein</fullName>
    </recommendedName>
</protein>
<dbReference type="InterPro" id="IPR006741">
    <property type="entry name" value="AgrB"/>
</dbReference>
<keyword evidence="1" id="KW-1003">Cell membrane</keyword>
<dbReference type="SMART" id="SM00793">
    <property type="entry name" value="AgrB"/>
    <property type="match status" value="1"/>
</dbReference>
<dbReference type="RefSeq" id="WP_117659412.1">
    <property type="nucleotide sequence ID" value="NZ_QSRA01000006.1"/>
</dbReference>
<evidence type="ECO:0000256" key="3">
    <source>
        <dbReference type="ARBA" id="ARBA00022670"/>
    </source>
</evidence>
<proteinExistence type="predicted"/>
<reference evidence="9 10" key="1">
    <citation type="submission" date="2018-08" db="EMBL/GenBank/DDBJ databases">
        <title>A genome reference for cultivated species of the human gut microbiota.</title>
        <authorList>
            <person name="Zou Y."/>
            <person name="Xue W."/>
            <person name="Luo G."/>
        </authorList>
    </citation>
    <scope>NUCLEOTIDE SEQUENCE [LARGE SCALE GENOMIC DNA]</scope>
    <source>
        <strain evidence="9 10">TF09-3</strain>
    </source>
</reference>
<dbReference type="GO" id="GO:0016020">
    <property type="term" value="C:membrane"/>
    <property type="evidence" value="ECO:0007669"/>
    <property type="project" value="InterPro"/>
</dbReference>
<evidence type="ECO:0000313" key="9">
    <source>
        <dbReference type="EMBL" id="RGK84602.1"/>
    </source>
</evidence>
<evidence type="ECO:0000256" key="8">
    <source>
        <dbReference type="SAM" id="Phobius"/>
    </source>
</evidence>
<keyword evidence="2" id="KW-0673">Quorum sensing</keyword>